<evidence type="ECO:0000256" key="9">
    <source>
        <dbReference type="RuleBase" id="RU365022"/>
    </source>
</evidence>
<accession>A0A560EHD7</accession>
<comment type="similarity">
    <text evidence="9">Belongs to the CRISPR-associated exonuclease Cas4 family.</text>
</comment>
<dbReference type="Gene3D" id="3.90.320.10">
    <property type="match status" value="1"/>
</dbReference>
<keyword evidence="1 9" id="KW-0540">Nuclease</keyword>
<dbReference type="EMBL" id="VITN01000051">
    <property type="protein sequence ID" value="TWB08793.1"/>
    <property type="molecule type" value="Genomic_DNA"/>
</dbReference>
<keyword evidence="8 9" id="KW-0464">Manganese</keyword>
<reference evidence="12 13" key="1">
    <citation type="submission" date="2019-06" db="EMBL/GenBank/DDBJ databases">
        <title>Genomic Encyclopedia of Type Strains, Phase IV (KMG-V): Genome sequencing to study the core and pangenomes of soil and plant-associated prokaryotes.</title>
        <authorList>
            <person name="Whitman W."/>
        </authorList>
    </citation>
    <scope>NUCLEOTIDE SEQUENCE [LARGE SCALE GENOMIC DNA]</scope>
    <source>
        <strain evidence="12 13">BR 11880</strain>
    </source>
</reference>
<evidence type="ECO:0000256" key="8">
    <source>
        <dbReference type="ARBA" id="ARBA00023211"/>
    </source>
</evidence>
<dbReference type="NCBIfam" id="TIGR00372">
    <property type="entry name" value="cas4"/>
    <property type="match status" value="1"/>
</dbReference>
<dbReference type="GO" id="GO:0004527">
    <property type="term" value="F:exonuclease activity"/>
    <property type="evidence" value="ECO:0007669"/>
    <property type="project" value="UniProtKB-KW"/>
</dbReference>
<evidence type="ECO:0000256" key="1">
    <source>
        <dbReference type="ARBA" id="ARBA00022722"/>
    </source>
</evidence>
<proteinExistence type="inferred from homology"/>
<keyword evidence="3 9" id="KW-0378">Hydrolase</keyword>
<feature type="compositionally biased region" description="Basic and acidic residues" evidence="10">
    <location>
        <begin position="69"/>
        <end position="78"/>
    </location>
</feature>
<gene>
    <name evidence="12" type="ORF">FBZ89_1511</name>
</gene>
<evidence type="ECO:0000256" key="6">
    <source>
        <dbReference type="ARBA" id="ARBA00023014"/>
    </source>
</evidence>
<evidence type="ECO:0000313" key="13">
    <source>
        <dbReference type="Proteomes" id="UP000319859"/>
    </source>
</evidence>
<keyword evidence="6 9" id="KW-0411">Iron-sulfur</keyword>
<dbReference type="InterPro" id="IPR013343">
    <property type="entry name" value="CRISPR-assoc_prot_Cas4"/>
</dbReference>
<dbReference type="AlphaFoldDB" id="A0A560EHD7"/>
<protein>
    <recommendedName>
        <fullName evidence="9">CRISPR-associated exonuclease Cas4</fullName>
        <ecNumber evidence="9">3.1.12.1</ecNumber>
    </recommendedName>
</protein>
<dbReference type="Pfam" id="PF01930">
    <property type="entry name" value="Cas_Cas4"/>
    <property type="match status" value="1"/>
</dbReference>
<evidence type="ECO:0000256" key="7">
    <source>
        <dbReference type="ARBA" id="ARBA00023118"/>
    </source>
</evidence>
<evidence type="ECO:0000256" key="5">
    <source>
        <dbReference type="ARBA" id="ARBA00023004"/>
    </source>
</evidence>
<dbReference type="GO" id="GO:0051536">
    <property type="term" value="F:iron-sulfur cluster binding"/>
    <property type="evidence" value="ECO:0007669"/>
    <property type="project" value="UniProtKB-KW"/>
</dbReference>
<feature type="region of interest" description="Disordered" evidence="10">
    <location>
        <begin position="65"/>
        <end position="90"/>
    </location>
</feature>
<dbReference type="InterPro" id="IPR011604">
    <property type="entry name" value="PDDEXK-like_dom_sf"/>
</dbReference>
<evidence type="ECO:0000256" key="2">
    <source>
        <dbReference type="ARBA" id="ARBA00022723"/>
    </source>
</evidence>
<feature type="domain" description="DUF83" evidence="11">
    <location>
        <begin position="42"/>
        <end position="186"/>
    </location>
</feature>
<comment type="cofactor">
    <cofactor evidence="9">
        <name>iron-sulfur cluster</name>
        <dbReference type="ChEBI" id="CHEBI:30408"/>
    </cofactor>
</comment>
<evidence type="ECO:0000256" key="4">
    <source>
        <dbReference type="ARBA" id="ARBA00022839"/>
    </source>
</evidence>
<dbReference type="EC" id="3.1.12.1" evidence="9"/>
<dbReference type="GO" id="GO:0051607">
    <property type="term" value="P:defense response to virus"/>
    <property type="evidence" value="ECO:0007669"/>
    <property type="project" value="UniProtKB-KW"/>
</dbReference>
<keyword evidence="2 9" id="KW-0479">Metal-binding</keyword>
<keyword evidence="5 9" id="KW-0408">Iron</keyword>
<dbReference type="RefSeq" id="WP_145754788.1">
    <property type="nucleotide sequence ID" value="NZ_VITN01000051.1"/>
</dbReference>
<keyword evidence="7 9" id="KW-0051">Antiviral defense</keyword>
<dbReference type="InterPro" id="IPR022765">
    <property type="entry name" value="Dna2/Cas4_DUF83"/>
</dbReference>
<comment type="cofactor">
    <cofactor evidence="9">
        <name>Mg(2+)</name>
        <dbReference type="ChEBI" id="CHEBI:18420"/>
    </cofactor>
    <cofactor evidence="9">
        <name>Mn(2+)</name>
        <dbReference type="ChEBI" id="CHEBI:29035"/>
    </cofactor>
    <text evidence="9">Mg(2+) or Mn(2+) required for ssDNA cleavage activity.</text>
</comment>
<dbReference type="OrthoDB" id="9803119at2"/>
<dbReference type="GO" id="GO:0046872">
    <property type="term" value="F:metal ion binding"/>
    <property type="evidence" value="ECO:0007669"/>
    <property type="project" value="UniProtKB-KW"/>
</dbReference>
<dbReference type="Proteomes" id="UP000319859">
    <property type="component" value="Unassembled WGS sequence"/>
</dbReference>
<evidence type="ECO:0000259" key="11">
    <source>
        <dbReference type="Pfam" id="PF01930"/>
    </source>
</evidence>
<keyword evidence="4 9" id="KW-0269">Exonuclease</keyword>
<evidence type="ECO:0000256" key="3">
    <source>
        <dbReference type="ARBA" id="ARBA00022801"/>
    </source>
</evidence>
<sequence length="201" mass="21945">MADDLPDRDGPPGVPPLGHRQLALPLLAPSAGVDEALVPAGMVNAWAYCPRLAYLEWVDGEWADSGDTEEGRRVHARVDAGPTALPPPDDLADDSPPFRTHAVELSSERLGLVAKLDVLEGEDGFVTPVEYKKGRRPHVDAGAHEPERVQLCAQVLVLEENGYRVRDGFLWYAGSRERVPVVFDEGLYSATICVRGWRQSG</sequence>
<evidence type="ECO:0000256" key="10">
    <source>
        <dbReference type="SAM" id="MobiDB-lite"/>
    </source>
</evidence>
<comment type="function">
    <text evidence="9">CRISPR (clustered regularly interspaced short palindromic repeat) is an adaptive immune system that provides protection against mobile genetic elements (viruses, transposable elements and conjugative plasmids). CRISPR clusters contain sequences complementary to antecedent mobile elements and target invading nucleic acids. CRISPR clusters are transcribed and processed into CRISPR RNA (crRNA).</text>
</comment>
<name>A0A560EHD7_9PROT</name>
<evidence type="ECO:0000313" key="12">
    <source>
        <dbReference type="EMBL" id="TWB08793.1"/>
    </source>
</evidence>
<organism evidence="12 13">
    <name type="scientific">Nitrospirillum amazonense</name>
    <dbReference type="NCBI Taxonomy" id="28077"/>
    <lineage>
        <taxon>Bacteria</taxon>
        <taxon>Pseudomonadati</taxon>
        <taxon>Pseudomonadota</taxon>
        <taxon>Alphaproteobacteria</taxon>
        <taxon>Rhodospirillales</taxon>
        <taxon>Azospirillaceae</taxon>
        <taxon>Nitrospirillum</taxon>
    </lineage>
</organism>
<comment type="caution">
    <text evidence="12">The sequence shown here is derived from an EMBL/GenBank/DDBJ whole genome shotgun (WGS) entry which is preliminary data.</text>
</comment>